<dbReference type="Proteomes" id="UP000186922">
    <property type="component" value="Unassembled WGS sequence"/>
</dbReference>
<keyword evidence="1" id="KW-0812">Transmembrane</keyword>
<accession>A0A1D1W7L0</accession>
<organism evidence="2 3">
    <name type="scientific">Ramazzottius varieornatus</name>
    <name type="common">Water bear</name>
    <name type="synonym">Tardigrade</name>
    <dbReference type="NCBI Taxonomy" id="947166"/>
    <lineage>
        <taxon>Eukaryota</taxon>
        <taxon>Metazoa</taxon>
        <taxon>Ecdysozoa</taxon>
        <taxon>Tardigrada</taxon>
        <taxon>Eutardigrada</taxon>
        <taxon>Parachela</taxon>
        <taxon>Hypsibioidea</taxon>
        <taxon>Ramazzottiidae</taxon>
        <taxon>Ramazzottius</taxon>
    </lineage>
</organism>
<evidence type="ECO:0000313" key="2">
    <source>
        <dbReference type="EMBL" id="GAV09365.1"/>
    </source>
</evidence>
<gene>
    <name evidence="2" type="primary">RvY_18918-1</name>
    <name evidence="2" type="synonym">RvY_18918.1</name>
    <name evidence="2" type="ORF">RvY_18918</name>
</gene>
<keyword evidence="3" id="KW-1185">Reference proteome</keyword>
<evidence type="ECO:0000256" key="1">
    <source>
        <dbReference type="SAM" id="Phobius"/>
    </source>
</evidence>
<proteinExistence type="predicted"/>
<dbReference type="EMBL" id="BDGG01000022">
    <property type="protein sequence ID" value="GAV09365.1"/>
    <property type="molecule type" value="Genomic_DNA"/>
</dbReference>
<dbReference type="AlphaFoldDB" id="A0A1D1W7L0"/>
<sequence>MTSSKSCLLCSLETGCFMVAFYTLVSTVPAVASGHFMTNRPLLPVMVGLLLFFNIHDLILASDYIWTHIVSFVVAFLLIFAAFMLLCGLFRVWALVTVHRYRAHLGGRGLQPVPVKNI</sequence>
<feature type="transmembrane region" description="Helical" evidence="1">
    <location>
        <begin position="72"/>
        <end position="94"/>
    </location>
</feature>
<name>A0A1D1W7L0_RAMVA</name>
<keyword evidence="1" id="KW-0472">Membrane</keyword>
<protein>
    <submittedName>
        <fullName evidence="2">Uncharacterized protein</fullName>
    </submittedName>
</protein>
<comment type="caution">
    <text evidence="2">The sequence shown here is derived from an EMBL/GenBank/DDBJ whole genome shotgun (WGS) entry which is preliminary data.</text>
</comment>
<keyword evidence="1" id="KW-1133">Transmembrane helix</keyword>
<feature type="transmembrane region" description="Helical" evidence="1">
    <location>
        <begin position="12"/>
        <end position="31"/>
    </location>
</feature>
<feature type="transmembrane region" description="Helical" evidence="1">
    <location>
        <begin position="43"/>
        <end position="66"/>
    </location>
</feature>
<evidence type="ECO:0000313" key="3">
    <source>
        <dbReference type="Proteomes" id="UP000186922"/>
    </source>
</evidence>
<reference evidence="2 3" key="1">
    <citation type="journal article" date="2016" name="Nat. Commun.">
        <title>Extremotolerant tardigrade genome and improved radiotolerance of human cultured cells by tardigrade-unique protein.</title>
        <authorList>
            <person name="Hashimoto T."/>
            <person name="Horikawa D.D."/>
            <person name="Saito Y."/>
            <person name="Kuwahara H."/>
            <person name="Kozuka-Hata H."/>
            <person name="Shin-I T."/>
            <person name="Minakuchi Y."/>
            <person name="Ohishi K."/>
            <person name="Motoyama A."/>
            <person name="Aizu T."/>
            <person name="Enomoto A."/>
            <person name="Kondo K."/>
            <person name="Tanaka S."/>
            <person name="Hara Y."/>
            <person name="Koshikawa S."/>
            <person name="Sagara H."/>
            <person name="Miura T."/>
            <person name="Yokobori S."/>
            <person name="Miyagawa K."/>
            <person name="Suzuki Y."/>
            <person name="Kubo T."/>
            <person name="Oyama M."/>
            <person name="Kohara Y."/>
            <person name="Fujiyama A."/>
            <person name="Arakawa K."/>
            <person name="Katayama T."/>
            <person name="Toyoda A."/>
            <person name="Kunieda T."/>
        </authorList>
    </citation>
    <scope>NUCLEOTIDE SEQUENCE [LARGE SCALE GENOMIC DNA]</scope>
    <source>
        <strain evidence="2 3">YOKOZUNA-1</strain>
    </source>
</reference>